<dbReference type="SUPFAM" id="SSF53300">
    <property type="entry name" value="vWA-like"/>
    <property type="match status" value="1"/>
</dbReference>
<dbReference type="EMBL" id="CALNXK010000073">
    <property type="protein sequence ID" value="CAH3144442.1"/>
    <property type="molecule type" value="Genomic_DNA"/>
</dbReference>
<dbReference type="PROSITE" id="PS50234">
    <property type="entry name" value="VWFA"/>
    <property type="match status" value="1"/>
</dbReference>
<evidence type="ECO:0000313" key="4">
    <source>
        <dbReference type="Proteomes" id="UP001159405"/>
    </source>
</evidence>
<sequence>MSGFTIRLATMVCVLVFLYDMQSSAHVPWHPTKAPAVTKLPVNINDPFYKKFQKVPPISVTANKFLTNFLFINPTNTRGKRQASTLLIDNVIVMDGSGSVGNCEFQRGKAAIKNMMKSANAVAVKNKFDEKYAAVTFASSAKVNFKFLPYSTADQRLTIVQFPSGSTNTQAGLAEARKLFVESLTGGRFADRKNVLLITDGQSNVEKHLTIPNADKLKKLGVHIYVFAVGSYISGIGEMVQVAGSSSNPNPDDYLFRIKGYHQLWEFTKLVVTKLASTGKYISLSPQPSPC</sequence>
<evidence type="ECO:0000256" key="1">
    <source>
        <dbReference type="SAM" id="SignalP"/>
    </source>
</evidence>
<dbReference type="Pfam" id="PF00092">
    <property type="entry name" value="VWA"/>
    <property type="match status" value="1"/>
</dbReference>
<dbReference type="Gene3D" id="3.40.50.410">
    <property type="entry name" value="von Willebrand factor, type A domain"/>
    <property type="match status" value="1"/>
</dbReference>
<keyword evidence="4" id="KW-1185">Reference proteome</keyword>
<dbReference type="PRINTS" id="PR00453">
    <property type="entry name" value="VWFADOMAIN"/>
</dbReference>
<dbReference type="PANTHER" id="PTHR24020">
    <property type="entry name" value="COLLAGEN ALPHA"/>
    <property type="match status" value="1"/>
</dbReference>
<dbReference type="InterPro" id="IPR002035">
    <property type="entry name" value="VWF_A"/>
</dbReference>
<comment type="caution">
    <text evidence="3">The sequence shown here is derived from an EMBL/GenBank/DDBJ whole genome shotgun (WGS) entry which is preliminary data.</text>
</comment>
<dbReference type="InterPro" id="IPR036465">
    <property type="entry name" value="vWFA_dom_sf"/>
</dbReference>
<dbReference type="CDD" id="cd00198">
    <property type="entry name" value="vWFA"/>
    <property type="match status" value="1"/>
</dbReference>
<feature type="chain" id="PRO_5047397322" description="VWFA domain-containing protein" evidence="1">
    <location>
        <begin position="26"/>
        <end position="291"/>
    </location>
</feature>
<reference evidence="3 4" key="1">
    <citation type="submission" date="2022-05" db="EMBL/GenBank/DDBJ databases">
        <authorList>
            <consortium name="Genoscope - CEA"/>
            <person name="William W."/>
        </authorList>
    </citation>
    <scope>NUCLEOTIDE SEQUENCE [LARGE SCALE GENOMIC DNA]</scope>
</reference>
<dbReference type="SMART" id="SM00327">
    <property type="entry name" value="VWA"/>
    <property type="match status" value="1"/>
</dbReference>
<proteinExistence type="predicted"/>
<feature type="domain" description="VWFA" evidence="2">
    <location>
        <begin position="89"/>
        <end position="271"/>
    </location>
</feature>
<name>A0ABN8PIT9_9CNID</name>
<dbReference type="PANTHER" id="PTHR24020:SF20">
    <property type="entry name" value="PH DOMAIN-CONTAINING PROTEIN"/>
    <property type="match status" value="1"/>
</dbReference>
<dbReference type="Proteomes" id="UP001159405">
    <property type="component" value="Unassembled WGS sequence"/>
</dbReference>
<protein>
    <recommendedName>
        <fullName evidence="2">VWFA domain-containing protein</fullName>
    </recommendedName>
</protein>
<gene>
    <name evidence="3" type="ORF">PLOB_00043972</name>
</gene>
<feature type="signal peptide" evidence="1">
    <location>
        <begin position="1"/>
        <end position="25"/>
    </location>
</feature>
<evidence type="ECO:0000259" key="2">
    <source>
        <dbReference type="PROSITE" id="PS50234"/>
    </source>
</evidence>
<accession>A0ABN8PIT9</accession>
<dbReference type="InterPro" id="IPR050525">
    <property type="entry name" value="ECM_Assembly_Org"/>
</dbReference>
<evidence type="ECO:0000313" key="3">
    <source>
        <dbReference type="EMBL" id="CAH3144442.1"/>
    </source>
</evidence>
<keyword evidence="1" id="KW-0732">Signal</keyword>
<organism evidence="3 4">
    <name type="scientific">Porites lobata</name>
    <dbReference type="NCBI Taxonomy" id="104759"/>
    <lineage>
        <taxon>Eukaryota</taxon>
        <taxon>Metazoa</taxon>
        <taxon>Cnidaria</taxon>
        <taxon>Anthozoa</taxon>
        <taxon>Hexacorallia</taxon>
        <taxon>Scleractinia</taxon>
        <taxon>Fungiina</taxon>
        <taxon>Poritidae</taxon>
        <taxon>Porites</taxon>
    </lineage>
</organism>